<organism evidence="1 2">
    <name type="scientific">Cardiosporidium cionae</name>
    <dbReference type="NCBI Taxonomy" id="476202"/>
    <lineage>
        <taxon>Eukaryota</taxon>
        <taxon>Sar</taxon>
        <taxon>Alveolata</taxon>
        <taxon>Apicomplexa</taxon>
        <taxon>Aconoidasida</taxon>
        <taxon>Nephromycida</taxon>
        <taxon>Cardiosporidium</taxon>
    </lineage>
</organism>
<keyword evidence="2" id="KW-1185">Reference proteome</keyword>
<comment type="caution">
    <text evidence="1">The sequence shown here is derived from an EMBL/GenBank/DDBJ whole genome shotgun (WGS) entry which is preliminary data.</text>
</comment>
<evidence type="ECO:0000313" key="1">
    <source>
        <dbReference type="EMBL" id="KAF8822682.1"/>
    </source>
</evidence>
<protein>
    <submittedName>
        <fullName evidence="1">Uncharacterized protein</fullName>
    </submittedName>
</protein>
<sequence length="818" mass="93773">MHNGEISPSTASITLPQQQAMQGHIEHAFYHWKYKNSDALGSTLAELNASTEQLYDREPDSGVILHYHLSSIIASMCTRFVDQSSKSTQEIALDRARHALETKRGNLITFILFLQDTHLFRFMDQSDRLYACSLFERLIGLQHLRHAHIQQEDVFNRIIIKFISELGNTLYDLPLSEVSSLSVEEACRLFYEKVSVSPYCMFFILEDLQEKSKQWLAASESPLSSAQALTVILLVTETVKSIRNYMNALLEASQTYSKHMQLNVNSHVEAYKKLELPFLCEPPQHCAFVWLNSIDYGGITLLTCLFSFVEISLQVYERCIKIQSDRSKGMTSSDASIGTPQTVLDFYQTLYCSIENTFAICVNILELSLFLHGLLSPLGDEFKAIKQKVFPVCLRLESCATQAFNFFNATTGACGFDYTTELAQKFLDIPTLLQISLWNNLNGGRTLYNFNMLNSQMLQFPEFRILVYQQIISEEENLPYFKHVLYRFPYELTNEAYKFLGEMPRLRWPLLVRLSQQKAEYTHYEGVTDWIDVALTNAVDPQLPEVLHDPLHSVRMDRHNPKVIEKAFLDMYAVGMGSDDLEERLFYLCMARAAAKGGGVEVPNYATSTLQCSSPNANFSDEVLEEDITHEALTALLQIEILENHKTPLKSTEVVLQVLQKLCASRISTSKERRRNRIILRDVARLLPRFILSGLRRSIFNMFWKLVIEVDSQLWAKLYEVDPTDIGRAIGTGSSYAAVSEESPDQAKMLPFNLCQHSLLYELLLKYDWDILRHMHSGDIRDVADEIDPRLASIIEKCFLFYENYRSAKEVCIEKNHL</sequence>
<proteinExistence type="predicted"/>
<dbReference type="EMBL" id="JADAQX010000032">
    <property type="protein sequence ID" value="KAF8822682.1"/>
    <property type="molecule type" value="Genomic_DNA"/>
</dbReference>
<reference evidence="1 2" key="1">
    <citation type="journal article" date="2020" name="bioRxiv">
        <title>Metabolic contributions of an alphaproteobacterial endosymbiont in the apicomplexan Cardiosporidium cionae.</title>
        <authorList>
            <person name="Hunter E.S."/>
            <person name="Paight C.J."/>
            <person name="Lane C.E."/>
        </authorList>
    </citation>
    <scope>NUCLEOTIDE SEQUENCE [LARGE SCALE GENOMIC DNA]</scope>
    <source>
        <strain evidence="1">ESH_2018</strain>
    </source>
</reference>
<name>A0ABQ7JF90_9APIC</name>
<accession>A0ABQ7JF90</accession>
<gene>
    <name evidence="1" type="ORF">IE077_003151</name>
</gene>
<evidence type="ECO:0000313" key="2">
    <source>
        <dbReference type="Proteomes" id="UP000823046"/>
    </source>
</evidence>
<dbReference type="Proteomes" id="UP000823046">
    <property type="component" value="Unassembled WGS sequence"/>
</dbReference>